<accession>A0AAD3HFT8</accession>
<reference evidence="8 9" key="1">
    <citation type="journal article" date="2021" name="Sci. Rep.">
        <title>The genome of the diatom Chaetoceros tenuissimus carries an ancient integrated fragment of an extant virus.</title>
        <authorList>
            <person name="Hongo Y."/>
            <person name="Kimura K."/>
            <person name="Takaki Y."/>
            <person name="Yoshida Y."/>
            <person name="Baba S."/>
            <person name="Kobayashi G."/>
            <person name="Nagasaki K."/>
            <person name="Hano T."/>
            <person name="Tomaru Y."/>
        </authorList>
    </citation>
    <scope>NUCLEOTIDE SEQUENCE [LARGE SCALE GENOMIC DNA]</scope>
    <source>
        <strain evidence="8 9">NIES-3715</strain>
    </source>
</reference>
<dbReference type="GO" id="GO:0005506">
    <property type="term" value="F:iron ion binding"/>
    <property type="evidence" value="ECO:0007669"/>
    <property type="project" value="InterPro"/>
</dbReference>
<feature type="signal peptide" evidence="6">
    <location>
        <begin position="1"/>
        <end position="20"/>
    </location>
</feature>
<dbReference type="PANTHER" id="PTHR10869:SF236">
    <property type="entry name" value="PROLYL 4-HYDROXYLASE ALPHA SUBUNIT DOMAIN-CONTAINING PROTEIN"/>
    <property type="match status" value="1"/>
</dbReference>
<evidence type="ECO:0000256" key="6">
    <source>
        <dbReference type="SAM" id="SignalP"/>
    </source>
</evidence>
<evidence type="ECO:0000256" key="3">
    <source>
        <dbReference type="ARBA" id="ARBA00022964"/>
    </source>
</evidence>
<sequence length="362" mass="40487">MILGMKAVLVLPLLLNFVQAFTPIITTESNDFHYSSSSSSQARRKSSPLFETCIRQEESPNDTIEELSTGPPLPIKSLPCDANIFISRSRPFFDPSFDDMTKPQQHSYHIARVGNKPDVFHLRGFLTKWECSAIMNEAQYNYDDTGMNTAKSENGDSFRTNCKVAWLSDARIGNICGIIGKAIENVFVTDEVKTAYGSHRSDLQVLNYKEKGGFVLHHDGHDRILTVIMYLNGVGETWLPLVEIDDDGKNSRNDEDEQISSLQEALYKVQSRSLQPGKDGVLISGSVKDDSFIDESSNCDEYEYNPHVVPVEAGDAIAFYSYGTECKGEDWKSIHAGIPLEFKGEEGKWIATSWYHAPSITC</sequence>
<comment type="cofactor">
    <cofactor evidence="1">
        <name>L-ascorbate</name>
        <dbReference type="ChEBI" id="CHEBI:38290"/>
    </cofactor>
</comment>
<protein>
    <recommendedName>
        <fullName evidence="7">Fe2OG dioxygenase domain-containing protein</fullName>
    </recommendedName>
</protein>
<proteinExistence type="predicted"/>
<feature type="domain" description="Fe2OG dioxygenase" evidence="7">
    <location>
        <begin position="199"/>
        <end position="357"/>
    </location>
</feature>
<dbReference type="GO" id="GO:0005783">
    <property type="term" value="C:endoplasmic reticulum"/>
    <property type="evidence" value="ECO:0007669"/>
    <property type="project" value="TreeGrafter"/>
</dbReference>
<name>A0AAD3HFT8_9STRA</name>
<dbReference type="GO" id="GO:0004656">
    <property type="term" value="F:procollagen-proline 4-dioxygenase activity"/>
    <property type="evidence" value="ECO:0007669"/>
    <property type="project" value="TreeGrafter"/>
</dbReference>
<dbReference type="PROSITE" id="PS51471">
    <property type="entry name" value="FE2OG_OXY"/>
    <property type="match status" value="1"/>
</dbReference>
<organism evidence="8 9">
    <name type="scientific">Chaetoceros tenuissimus</name>
    <dbReference type="NCBI Taxonomy" id="426638"/>
    <lineage>
        <taxon>Eukaryota</taxon>
        <taxon>Sar</taxon>
        <taxon>Stramenopiles</taxon>
        <taxon>Ochrophyta</taxon>
        <taxon>Bacillariophyta</taxon>
        <taxon>Coscinodiscophyceae</taxon>
        <taxon>Chaetocerotophycidae</taxon>
        <taxon>Chaetocerotales</taxon>
        <taxon>Chaetocerotaceae</taxon>
        <taxon>Chaetoceros</taxon>
    </lineage>
</organism>
<keyword evidence="6" id="KW-0732">Signal</keyword>
<dbReference type="InterPro" id="IPR006620">
    <property type="entry name" value="Pro_4_hyd_alph"/>
</dbReference>
<gene>
    <name evidence="8" type="ORF">CTEN210_17889</name>
</gene>
<keyword evidence="3" id="KW-0223">Dioxygenase</keyword>
<keyword evidence="9" id="KW-1185">Reference proteome</keyword>
<evidence type="ECO:0000256" key="5">
    <source>
        <dbReference type="ARBA" id="ARBA00023004"/>
    </source>
</evidence>
<feature type="chain" id="PRO_5042210826" description="Fe2OG dioxygenase domain-containing protein" evidence="6">
    <location>
        <begin position="21"/>
        <end position="362"/>
    </location>
</feature>
<comment type="caution">
    <text evidence="8">The sequence shown here is derived from an EMBL/GenBank/DDBJ whole genome shotgun (WGS) entry which is preliminary data.</text>
</comment>
<evidence type="ECO:0000256" key="4">
    <source>
        <dbReference type="ARBA" id="ARBA00023002"/>
    </source>
</evidence>
<dbReference type="SMART" id="SM00702">
    <property type="entry name" value="P4Hc"/>
    <property type="match status" value="1"/>
</dbReference>
<dbReference type="AlphaFoldDB" id="A0AAD3HFT8"/>
<dbReference type="Proteomes" id="UP001054902">
    <property type="component" value="Unassembled WGS sequence"/>
</dbReference>
<evidence type="ECO:0000256" key="1">
    <source>
        <dbReference type="ARBA" id="ARBA00001961"/>
    </source>
</evidence>
<evidence type="ECO:0000256" key="2">
    <source>
        <dbReference type="ARBA" id="ARBA00022723"/>
    </source>
</evidence>
<evidence type="ECO:0000313" key="8">
    <source>
        <dbReference type="EMBL" id="GFH61413.1"/>
    </source>
</evidence>
<dbReference type="Gene3D" id="2.60.120.620">
    <property type="entry name" value="q2cbj1_9rhob like domain"/>
    <property type="match status" value="1"/>
</dbReference>
<dbReference type="InterPro" id="IPR045054">
    <property type="entry name" value="P4HA-like"/>
</dbReference>
<dbReference type="EMBL" id="BLLK01000074">
    <property type="protein sequence ID" value="GFH61413.1"/>
    <property type="molecule type" value="Genomic_DNA"/>
</dbReference>
<evidence type="ECO:0000313" key="9">
    <source>
        <dbReference type="Proteomes" id="UP001054902"/>
    </source>
</evidence>
<keyword evidence="4" id="KW-0560">Oxidoreductase</keyword>
<dbReference type="PANTHER" id="PTHR10869">
    <property type="entry name" value="PROLYL 4-HYDROXYLASE ALPHA SUBUNIT"/>
    <property type="match status" value="1"/>
</dbReference>
<evidence type="ECO:0000259" key="7">
    <source>
        <dbReference type="PROSITE" id="PS51471"/>
    </source>
</evidence>
<keyword evidence="5" id="KW-0408">Iron</keyword>
<dbReference type="InterPro" id="IPR005123">
    <property type="entry name" value="Oxoglu/Fe-dep_dioxygenase_dom"/>
</dbReference>
<keyword evidence="2" id="KW-0479">Metal-binding</keyword>
<dbReference type="GO" id="GO:0031418">
    <property type="term" value="F:L-ascorbic acid binding"/>
    <property type="evidence" value="ECO:0007669"/>
    <property type="project" value="InterPro"/>
</dbReference>